<protein>
    <submittedName>
        <fullName evidence="1">ATPase</fullName>
    </submittedName>
</protein>
<dbReference type="RefSeq" id="WP_076722786.1">
    <property type="nucleotide sequence ID" value="NZ_MSCW01000001.1"/>
</dbReference>
<reference evidence="1 2" key="1">
    <citation type="submission" date="2016-12" db="EMBL/GenBank/DDBJ databases">
        <title>Marinobacter lutaoensis whole genome sequencing.</title>
        <authorList>
            <person name="Verma A."/>
            <person name="Krishnamurthi S."/>
        </authorList>
    </citation>
    <scope>NUCLEOTIDE SEQUENCE [LARGE SCALE GENOMIC DNA]</scope>
    <source>
        <strain evidence="1 2">T5054</strain>
    </source>
</reference>
<sequence>MMTRQHPSFRGQSGPWLVLALLLGLLTGCGGDSTDPLPNTGSGSDTVNYSGPPPANNDVLNFKRSLWDPLVSQDRCGACHGAGGQAPTFVDEQDINAAYAQAGTIVNLSDPGQSRMVTKVAGGHNCWLASTSACVDILTTYIANWAGGSEGSAKVIELRAPTEREPGSTRTFPASSTDFQATVYPLLTNFCADCHGDGGQTPYIASANVDTAYDQAKSRMNLNDPGASRLVERLRYDFHNCWNDDCVGSADHMELKILEFALLQEPAPVDADLLTSRALNLTGDGLLANAGGRFEDNVIALYEFKAGEGQVAYDTSGVSPALDLTLSGNVDWVGGWGINLGPAYQDDQGRTVPAGKAQGSTASSRKLHTLLTGSGEYAIEAWVAPGNITQEDARIVTYSGSATARNVTLSQTQQRYEVLHRATSSDQNTPFSTSDADMLLQATLQHVVVNYSPGTGRQIFVNGEPSGDVDPDEPGLLSDWDDTFALVLGNETDGNSPWQGAIRLVAIHNRALTPDQIRANYEAGVGQKFYLLFGVSHLIDLPQSYVVFEVSQFDSYSYRFATPFFISLDDGVEPQGIPLRGMRLGINGKEATVGQAWANLDVTLNAADYQPGSGQPLSPLGTIIALESGPDSDEFFLTFDQIGDRTYARTEPELLPPPEPADLAPSPAIGLRTFDEINATMARLTGVATTHPAVSATFTTIKQQLPSVEDIRSFVSAHQMAVTQLAIQYCDALVSDPLLRANLFPGFDFNAEPASAFDHAGRSLVTGPLLGRFVGTSLASQPADPDIETELNSLIDRLTSCGTLCPADRTETVVKASCAAVLGSATTLVQ</sequence>
<name>A0A1V2DXA4_9GAMM</name>
<dbReference type="SUPFAM" id="SSF49899">
    <property type="entry name" value="Concanavalin A-like lectins/glucanases"/>
    <property type="match status" value="1"/>
</dbReference>
<dbReference type="OrthoDB" id="5748965at2"/>
<dbReference type="EMBL" id="MSCW01000001">
    <property type="protein sequence ID" value="ONF45292.1"/>
    <property type="molecule type" value="Genomic_DNA"/>
</dbReference>
<dbReference type="Pfam" id="PF13385">
    <property type="entry name" value="Laminin_G_3"/>
    <property type="match status" value="1"/>
</dbReference>
<dbReference type="Proteomes" id="UP000189339">
    <property type="component" value="Unassembled WGS sequence"/>
</dbReference>
<keyword evidence="2" id="KW-1185">Reference proteome</keyword>
<dbReference type="STRING" id="135739.BTO32_02170"/>
<organism evidence="1 2">
    <name type="scientific">Marinobacter lutaoensis</name>
    <dbReference type="NCBI Taxonomy" id="135739"/>
    <lineage>
        <taxon>Bacteria</taxon>
        <taxon>Pseudomonadati</taxon>
        <taxon>Pseudomonadota</taxon>
        <taxon>Gammaproteobacteria</taxon>
        <taxon>Pseudomonadales</taxon>
        <taxon>Marinobacteraceae</taxon>
        <taxon>Marinobacter</taxon>
    </lineage>
</organism>
<dbReference type="AlphaFoldDB" id="A0A1V2DXA4"/>
<gene>
    <name evidence="1" type="ORF">BTO32_02170</name>
</gene>
<accession>A0A1V2DXA4</accession>
<proteinExistence type="predicted"/>
<evidence type="ECO:0000313" key="2">
    <source>
        <dbReference type="Proteomes" id="UP000189339"/>
    </source>
</evidence>
<dbReference type="PROSITE" id="PS51257">
    <property type="entry name" value="PROKAR_LIPOPROTEIN"/>
    <property type="match status" value="1"/>
</dbReference>
<dbReference type="InterPro" id="IPR013320">
    <property type="entry name" value="ConA-like_dom_sf"/>
</dbReference>
<evidence type="ECO:0000313" key="1">
    <source>
        <dbReference type="EMBL" id="ONF45292.1"/>
    </source>
</evidence>
<comment type="caution">
    <text evidence="1">The sequence shown here is derived from an EMBL/GenBank/DDBJ whole genome shotgun (WGS) entry which is preliminary data.</text>
</comment>
<dbReference type="Gene3D" id="2.60.120.200">
    <property type="match status" value="1"/>
</dbReference>